<sequence>MALRTLMARVRTSAATLRLQTPALGLSPLTGGRANLHSAAAASRRLSPPAGGRPCLISTRNLGDDISLDLIFSERSIQWA</sequence>
<dbReference type="AlphaFoldDB" id="M7YSA8"/>
<proteinExistence type="predicted"/>
<gene>
    <name evidence="1" type="ORF">TRIUR3_23843</name>
</gene>
<organism evidence="1">
    <name type="scientific">Triticum urartu</name>
    <name type="common">Red wild einkorn</name>
    <name type="synonym">Crithodium urartu</name>
    <dbReference type="NCBI Taxonomy" id="4572"/>
    <lineage>
        <taxon>Eukaryota</taxon>
        <taxon>Viridiplantae</taxon>
        <taxon>Streptophyta</taxon>
        <taxon>Embryophyta</taxon>
        <taxon>Tracheophyta</taxon>
        <taxon>Spermatophyta</taxon>
        <taxon>Magnoliopsida</taxon>
        <taxon>Liliopsida</taxon>
        <taxon>Poales</taxon>
        <taxon>Poaceae</taxon>
        <taxon>BOP clade</taxon>
        <taxon>Pooideae</taxon>
        <taxon>Triticodae</taxon>
        <taxon>Triticeae</taxon>
        <taxon>Triticinae</taxon>
        <taxon>Triticum</taxon>
    </lineage>
</organism>
<protein>
    <submittedName>
        <fullName evidence="1">Uncharacterized protein</fullName>
    </submittedName>
</protein>
<accession>M7YSA8</accession>
<reference evidence="1" key="1">
    <citation type="journal article" date="2013" name="Nature">
        <title>Draft genome of the wheat A-genome progenitor Triticum urartu.</title>
        <authorList>
            <person name="Ling H.Q."/>
            <person name="Zhao S."/>
            <person name="Liu D."/>
            <person name="Wang J."/>
            <person name="Sun H."/>
            <person name="Zhang C."/>
            <person name="Fan H."/>
            <person name="Li D."/>
            <person name="Dong L."/>
            <person name="Tao Y."/>
            <person name="Gao C."/>
            <person name="Wu H."/>
            <person name="Li Y."/>
            <person name="Cui Y."/>
            <person name="Guo X."/>
            <person name="Zheng S."/>
            <person name="Wang B."/>
            <person name="Yu K."/>
            <person name="Liang Q."/>
            <person name="Yang W."/>
            <person name="Lou X."/>
            <person name="Chen J."/>
            <person name="Feng M."/>
            <person name="Jian J."/>
            <person name="Zhang X."/>
            <person name="Luo G."/>
            <person name="Jiang Y."/>
            <person name="Liu J."/>
            <person name="Wang Z."/>
            <person name="Sha Y."/>
            <person name="Zhang B."/>
            <person name="Wu H."/>
            <person name="Tang D."/>
            <person name="Shen Q."/>
            <person name="Xue P."/>
            <person name="Zou S."/>
            <person name="Wang X."/>
            <person name="Liu X."/>
            <person name="Wang F."/>
            <person name="Yang Y."/>
            <person name="An X."/>
            <person name="Dong Z."/>
            <person name="Zhang K."/>
            <person name="Zhang X."/>
            <person name="Luo M.C."/>
            <person name="Dvorak J."/>
            <person name="Tong Y."/>
            <person name="Wang J."/>
            <person name="Yang H."/>
            <person name="Li Z."/>
            <person name="Wang D."/>
            <person name="Zhang A."/>
            <person name="Wang J."/>
        </authorList>
    </citation>
    <scope>NUCLEOTIDE SEQUENCE</scope>
</reference>
<dbReference type="EMBL" id="KD236920">
    <property type="protein sequence ID" value="EMS49961.1"/>
    <property type="molecule type" value="Genomic_DNA"/>
</dbReference>
<evidence type="ECO:0000313" key="1">
    <source>
        <dbReference type="EMBL" id="EMS49961.1"/>
    </source>
</evidence>
<name>M7YSA8_TRIUA</name>